<reference evidence="7" key="1">
    <citation type="submission" date="2018-05" db="EMBL/GenBank/DDBJ databases">
        <authorList>
            <person name="Lanie J.A."/>
            <person name="Ng W.-L."/>
            <person name="Kazmierczak K.M."/>
            <person name="Andrzejewski T.M."/>
            <person name="Davidsen T.M."/>
            <person name="Wayne K.J."/>
            <person name="Tettelin H."/>
            <person name="Glass J.I."/>
            <person name="Rusch D."/>
            <person name="Podicherti R."/>
            <person name="Tsui H.-C.T."/>
            <person name="Winkler M.E."/>
        </authorList>
    </citation>
    <scope>NUCLEOTIDE SEQUENCE</scope>
</reference>
<evidence type="ECO:0000256" key="2">
    <source>
        <dbReference type="ARBA" id="ARBA00007862"/>
    </source>
</evidence>
<dbReference type="SMART" id="SM00244">
    <property type="entry name" value="PHB"/>
    <property type="match status" value="1"/>
</dbReference>
<comment type="similarity">
    <text evidence="2">Belongs to the band 7/mec-2 family. HflC subfamily.</text>
</comment>
<evidence type="ECO:0000256" key="4">
    <source>
        <dbReference type="ARBA" id="ARBA00022989"/>
    </source>
</evidence>
<dbReference type="PANTHER" id="PTHR42911">
    <property type="entry name" value="MODULATOR OF FTSH PROTEASE HFLC"/>
    <property type="match status" value="1"/>
</dbReference>
<evidence type="ECO:0000313" key="7">
    <source>
        <dbReference type="EMBL" id="SUZ99283.1"/>
    </source>
</evidence>
<dbReference type="Pfam" id="PF01145">
    <property type="entry name" value="Band_7"/>
    <property type="match status" value="1"/>
</dbReference>
<protein>
    <recommendedName>
        <fullName evidence="6">Band 7 domain-containing protein</fullName>
    </recommendedName>
</protein>
<keyword evidence="3" id="KW-0812">Transmembrane</keyword>
<sequence length="390" mass="43214">MKLASILLVVLIIVLAIMMPQIFFSINETEVGIVTRFGQIKSEITTPGLRIKTPFIDQVTTFEKRLLLFDAPPDSLLTRDKKRLIIDVYARGRITNPRIFKERLGDEQRASDRAVDIISSELRREIGIHNQSEIITTQRDLMMGNVKAAVTPKLLEFGIAVEDVRIKRADFPGEIADSVYARMKAERQRKADKERAEGAEIDAQVRADADRKATIIIAAATRDSQIINGCGEAEATGIFAQALEQDPEFYSFQRSLESFKSILSSGTTVVMPVESFGKLFEEMRAGVDQATLVASDSSVVKSRSSDEDDLGSKCAQVSAAWTLASELKVDQPDLTFIGLQQKEWVGPNLGCTESSEGNQEINPGFEVEFLYSGSNYLVRSNQYGSLVKIC</sequence>
<organism evidence="7">
    <name type="scientific">marine metagenome</name>
    <dbReference type="NCBI Taxonomy" id="408172"/>
    <lineage>
        <taxon>unclassified sequences</taxon>
        <taxon>metagenomes</taxon>
        <taxon>ecological metagenomes</taxon>
    </lineage>
</organism>
<dbReference type="CDD" id="cd03405">
    <property type="entry name" value="SPFH_HflC"/>
    <property type="match status" value="1"/>
</dbReference>
<dbReference type="InterPro" id="IPR036013">
    <property type="entry name" value="Band_7/SPFH_dom_sf"/>
</dbReference>
<dbReference type="AlphaFoldDB" id="A0A381SDS8"/>
<proteinExistence type="inferred from homology"/>
<gene>
    <name evidence="7" type="ORF">METZ01_LOCUS52137</name>
</gene>
<dbReference type="Gene3D" id="3.30.479.30">
    <property type="entry name" value="Band 7 domain"/>
    <property type="match status" value="1"/>
</dbReference>
<dbReference type="InterPro" id="IPR010200">
    <property type="entry name" value="HflC"/>
</dbReference>
<accession>A0A381SDS8</accession>
<evidence type="ECO:0000259" key="6">
    <source>
        <dbReference type="SMART" id="SM00244"/>
    </source>
</evidence>
<evidence type="ECO:0000256" key="3">
    <source>
        <dbReference type="ARBA" id="ARBA00022692"/>
    </source>
</evidence>
<comment type="subcellular location">
    <subcellularLocation>
        <location evidence="1">Membrane</location>
    </subcellularLocation>
</comment>
<evidence type="ECO:0000256" key="1">
    <source>
        <dbReference type="ARBA" id="ARBA00004370"/>
    </source>
</evidence>
<name>A0A381SDS8_9ZZZZ</name>
<dbReference type="SUPFAM" id="SSF117892">
    <property type="entry name" value="Band 7/SPFH domain"/>
    <property type="match status" value="1"/>
</dbReference>
<feature type="domain" description="Band 7" evidence="6">
    <location>
        <begin position="21"/>
        <end position="183"/>
    </location>
</feature>
<dbReference type="EMBL" id="UINC01002687">
    <property type="protein sequence ID" value="SUZ99283.1"/>
    <property type="molecule type" value="Genomic_DNA"/>
</dbReference>
<evidence type="ECO:0000256" key="5">
    <source>
        <dbReference type="ARBA" id="ARBA00023136"/>
    </source>
</evidence>
<dbReference type="GO" id="GO:0016020">
    <property type="term" value="C:membrane"/>
    <property type="evidence" value="ECO:0007669"/>
    <property type="project" value="UniProtKB-SubCell"/>
</dbReference>
<dbReference type="PANTHER" id="PTHR42911:SF1">
    <property type="entry name" value="MODULATOR OF FTSH PROTEASE HFLC"/>
    <property type="match status" value="1"/>
</dbReference>
<keyword evidence="5" id="KW-0472">Membrane</keyword>
<keyword evidence="4" id="KW-1133">Transmembrane helix</keyword>
<dbReference type="InterPro" id="IPR001107">
    <property type="entry name" value="Band_7"/>
</dbReference>